<evidence type="ECO:0000313" key="3">
    <source>
        <dbReference type="EMBL" id="QEQ97158.1"/>
    </source>
</evidence>
<feature type="transmembrane region" description="Helical" evidence="1">
    <location>
        <begin position="163"/>
        <end position="183"/>
    </location>
</feature>
<evidence type="ECO:0000256" key="1">
    <source>
        <dbReference type="SAM" id="Phobius"/>
    </source>
</evidence>
<sequence length="219" mass="23541">MTDSVSLTTALFLGLLGSAHCIGMCGGIAATMAMSDHPNRWLHLLSYNSGRLISYAIAGTLLGSAGVLIKDGTFALILRSIAGLLLISMGLYVAQWWKGLTYIERAGSRIWALIRPAASRLLPVRHNGQALLLGFFWGWLPCGLVYSTLIWSATSQDPIQSGLLMLAFGVGTLPAMLTTGLLARQVQSLLSNRNVQHISGLLIILFGLYTLPLTALVKF</sequence>
<dbReference type="KEGG" id="ncu:F0U83_10795"/>
<dbReference type="OrthoDB" id="9798690at2"/>
<dbReference type="Proteomes" id="UP000324760">
    <property type="component" value="Chromosome"/>
</dbReference>
<feature type="transmembrane region" description="Helical" evidence="1">
    <location>
        <begin position="52"/>
        <end position="69"/>
    </location>
</feature>
<dbReference type="Pfam" id="PF13386">
    <property type="entry name" value="DsbD_2"/>
    <property type="match status" value="1"/>
</dbReference>
<keyword evidence="1" id="KW-1133">Transmembrane helix</keyword>
<dbReference type="AlphaFoldDB" id="A0A5P1RC11"/>
<feature type="transmembrane region" description="Helical" evidence="1">
    <location>
        <begin position="130"/>
        <end position="151"/>
    </location>
</feature>
<accession>A0A5P1RC11</accession>
<evidence type="ECO:0000259" key="2">
    <source>
        <dbReference type="Pfam" id="PF13386"/>
    </source>
</evidence>
<feature type="domain" description="Urease accessory protein UreH-like transmembrane" evidence="2">
    <location>
        <begin position="9"/>
        <end position="209"/>
    </location>
</feature>
<dbReference type="EMBL" id="CP043869">
    <property type="protein sequence ID" value="QEQ97158.1"/>
    <property type="molecule type" value="Genomic_DNA"/>
</dbReference>
<reference evidence="3 4" key="1">
    <citation type="journal article" date="2019" name="Biochem. Eng. J.">
        <title>Metabolic engineering of the marine bacteria Neptunomonas concharum for the production of acetoin and meso-2,3-butanediol from acetate.</title>
        <authorList>
            <person name="Li W."/>
            <person name="Pu N."/>
            <person name="Liu C.-X."/>
            <person name="Yuan Q.-P."/>
            <person name="Li Z.-J."/>
        </authorList>
    </citation>
    <scope>NUCLEOTIDE SEQUENCE [LARGE SCALE GENOMIC DNA]</scope>
    <source>
        <strain evidence="3 4">JCM17730</strain>
    </source>
</reference>
<feature type="transmembrane region" description="Helical" evidence="1">
    <location>
        <begin position="195"/>
        <end position="217"/>
    </location>
</feature>
<keyword evidence="4" id="KW-1185">Reference proteome</keyword>
<protein>
    <submittedName>
        <fullName evidence="3">Sulfite exporter TauE/SafE family protein</fullName>
    </submittedName>
</protein>
<evidence type="ECO:0000313" key="4">
    <source>
        <dbReference type="Proteomes" id="UP000324760"/>
    </source>
</evidence>
<organism evidence="3 4">
    <name type="scientific">Neptunomonas concharum</name>
    <dbReference type="NCBI Taxonomy" id="1031538"/>
    <lineage>
        <taxon>Bacteria</taxon>
        <taxon>Pseudomonadati</taxon>
        <taxon>Pseudomonadota</taxon>
        <taxon>Gammaproteobacteria</taxon>
        <taxon>Oceanospirillales</taxon>
        <taxon>Oceanospirillaceae</taxon>
        <taxon>Neptunomonas</taxon>
    </lineage>
</organism>
<proteinExistence type="predicted"/>
<feature type="transmembrane region" description="Helical" evidence="1">
    <location>
        <begin position="76"/>
        <end position="97"/>
    </location>
</feature>
<dbReference type="InterPro" id="IPR039447">
    <property type="entry name" value="UreH-like_TM_dom"/>
</dbReference>
<name>A0A5P1RC11_9GAMM</name>
<gene>
    <name evidence="3" type="ORF">F0U83_10795</name>
</gene>
<keyword evidence="1" id="KW-0472">Membrane</keyword>
<dbReference type="PANTHER" id="PTHR42208:SF1">
    <property type="entry name" value="HEAVY METAL TRANSPORTER"/>
    <property type="match status" value="1"/>
</dbReference>
<dbReference type="PANTHER" id="PTHR42208">
    <property type="entry name" value="HEAVY METAL TRANSPORTER-RELATED"/>
    <property type="match status" value="1"/>
</dbReference>
<keyword evidence="1" id="KW-0812">Transmembrane</keyword>
<dbReference type="RefSeq" id="WP_138987532.1">
    <property type="nucleotide sequence ID" value="NZ_CP043869.1"/>
</dbReference>